<reference evidence="10" key="3">
    <citation type="submission" date="2025-09" db="UniProtKB">
        <authorList>
            <consortium name="Ensembl"/>
        </authorList>
    </citation>
    <scope>IDENTIFICATION</scope>
</reference>
<feature type="region of interest" description="Disordered" evidence="8">
    <location>
        <begin position="76"/>
        <end position="104"/>
    </location>
</feature>
<comment type="similarity">
    <text evidence="3">Belongs to the HARBI1 family.</text>
</comment>
<dbReference type="Proteomes" id="UP000694397">
    <property type="component" value="Chromosome 8"/>
</dbReference>
<comment type="subcellular location">
    <subcellularLocation>
        <location evidence="2">Nucleus</location>
    </subcellularLocation>
</comment>
<dbReference type="Ensembl" id="ENSSFOT00015000701.2">
    <property type="protein sequence ID" value="ENSSFOP00015000673.2"/>
    <property type="gene ID" value="ENSSFOG00015000516.2"/>
</dbReference>
<keyword evidence="4" id="KW-0540">Nuclease</keyword>
<dbReference type="PANTHER" id="PTHR22930">
    <property type="match status" value="1"/>
</dbReference>
<dbReference type="InterPro" id="IPR027806">
    <property type="entry name" value="HARBI1_dom"/>
</dbReference>
<dbReference type="GO" id="GO:0016787">
    <property type="term" value="F:hydrolase activity"/>
    <property type="evidence" value="ECO:0007669"/>
    <property type="project" value="UniProtKB-KW"/>
</dbReference>
<dbReference type="OrthoDB" id="2668416at2759"/>
<evidence type="ECO:0000256" key="1">
    <source>
        <dbReference type="ARBA" id="ARBA00001968"/>
    </source>
</evidence>
<evidence type="ECO:0000256" key="6">
    <source>
        <dbReference type="ARBA" id="ARBA00022801"/>
    </source>
</evidence>
<feature type="compositionally biased region" description="Pro residues" evidence="8">
    <location>
        <begin position="80"/>
        <end position="97"/>
    </location>
</feature>
<feature type="domain" description="DDE Tnp4" evidence="9">
    <location>
        <begin position="222"/>
        <end position="376"/>
    </location>
</feature>
<evidence type="ECO:0000256" key="5">
    <source>
        <dbReference type="ARBA" id="ARBA00022723"/>
    </source>
</evidence>
<dbReference type="Pfam" id="PF13359">
    <property type="entry name" value="DDE_Tnp_4"/>
    <property type="match status" value="1"/>
</dbReference>
<dbReference type="InterPro" id="IPR045249">
    <property type="entry name" value="HARBI1-like"/>
</dbReference>
<keyword evidence="5" id="KW-0479">Metal-binding</keyword>
<accession>A0A8C9UXI0</accession>
<evidence type="ECO:0000256" key="3">
    <source>
        <dbReference type="ARBA" id="ARBA00006958"/>
    </source>
</evidence>
<comment type="cofactor">
    <cofactor evidence="1">
        <name>a divalent metal cation</name>
        <dbReference type="ChEBI" id="CHEBI:60240"/>
    </cofactor>
</comment>
<name>A0A8C9UXI0_SCLFO</name>
<keyword evidence="6" id="KW-0378">Hydrolase</keyword>
<reference evidence="10" key="2">
    <citation type="submission" date="2025-08" db="UniProtKB">
        <authorList>
            <consortium name="Ensembl"/>
        </authorList>
    </citation>
    <scope>IDENTIFICATION</scope>
</reference>
<dbReference type="RefSeq" id="XP_029109675.1">
    <property type="nucleotide sequence ID" value="XM_029253842.1"/>
</dbReference>
<sequence length="426" mass="47533">MAQAGRSGAAAHARTESAAFVVSAGRAVLDVMQLDWEPLSHGELEQRLDRAVEDVLEAELVERARLAYAGTHEAACFPQAEPPPPPPPRDSPEPPQEPRVTEEQTRAVQLITDLLQTSDSRYSRSRLTGRARLSLPHTVLLSLTLLSERLSYRSLSGRFRVEKGNMHRIFFSFCERVNALREQHIRWPTGPEAERSLLPLSDVLARAEGSESPKVFGVLGHTRIAIRLPSSKQETDEEVRGSKKNKREVRADPWLNLQLVCDKHGRFLYCKISRDSERDRAGDLKEALQRDLTVLPAGSFLVAKLGYPLCAQILTPFPPGCSPREEAYNRTLEAHLDTLDRAVAQLKARFRRLQYLDTGSLERAKAVVLTACVLHNVFLGMGDRVEAANVAKESEDEGEGEMDEDGIVKREAIVDMLYRTAELGCN</sequence>
<evidence type="ECO:0000256" key="8">
    <source>
        <dbReference type="SAM" id="MobiDB-lite"/>
    </source>
</evidence>
<evidence type="ECO:0000313" key="11">
    <source>
        <dbReference type="Proteomes" id="UP000694397"/>
    </source>
</evidence>
<dbReference type="GeneID" id="108941561"/>
<evidence type="ECO:0000256" key="2">
    <source>
        <dbReference type="ARBA" id="ARBA00004123"/>
    </source>
</evidence>
<dbReference type="AlphaFoldDB" id="A0A8C9UXI0"/>
<keyword evidence="7" id="KW-0539">Nucleus</keyword>
<evidence type="ECO:0000313" key="10">
    <source>
        <dbReference type="Ensembl" id="ENSSFOP00015000673.2"/>
    </source>
</evidence>
<proteinExistence type="inferred from homology"/>
<dbReference type="PANTHER" id="PTHR22930:SF255">
    <property type="entry name" value="ELONGIN B"/>
    <property type="match status" value="1"/>
</dbReference>
<protein>
    <submittedName>
        <fullName evidence="10">Uncharacterized LOC108941561</fullName>
    </submittedName>
</protein>
<reference evidence="10 11" key="1">
    <citation type="submission" date="2019-04" db="EMBL/GenBank/DDBJ databases">
        <authorList>
            <consortium name="Wellcome Sanger Institute Data Sharing"/>
        </authorList>
    </citation>
    <scope>NUCLEOTIDE SEQUENCE [LARGE SCALE GENOMIC DNA]</scope>
</reference>
<dbReference type="GO" id="GO:0005634">
    <property type="term" value="C:nucleus"/>
    <property type="evidence" value="ECO:0007669"/>
    <property type="project" value="UniProtKB-SubCell"/>
</dbReference>
<evidence type="ECO:0000256" key="7">
    <source>
        <dbReference type="ARBA" id="ARBA00023242"/>
    </source>
</evidence>
<dbReference type="GO" id="GO:0004518">
    <property type="term" value="F:nuclease activity"/>
    <property type="evidence" value="ECO:0007669"/>
    <property type="project" value="UniProtKB-KW"/>
</dbReference>
<evidence type="ECO:0000259" key="9">
    <source>
        <dbReference type="Pfam" id="PF13359"/>
    </source>
</evidence>
<gene>
    <name evidence="10" type="primary">LOC108941561</name>
</gene>
<keyword evidence="11" id="KW-1185">Reference proteome</keyword>
<dbReference type="GeneTree" id="ENSGT00940000154348"/>
<dbReference type="GO" id="GO:0046872">
    <property type="term" value="F:metal ion binding"/>
    <property type="evidence" value="ECO:0007669"/>
    <property type="project" value="UniProtKB-KW"/>
</dbReference>
<organism evidence="10 11">
    <name type="scientific">Scleropages formosus</name>
    <name type="common">Asian bonytongue</name>
    <name type="synonym">Osteoglossum formosum</name>
    <dbReference type="NCBI Taxonomy" id="113540"/>
    <lineage>
        <taxon>Eukaryota</taxon>
        <taxon>Metazoa</taxon>
        <taxon>Chordata</taxon>
        <taxon>Craniata</taxon>
        <taxon>Vertebrata</taxon>
        <taxon>Euteleostomi</taxon>
        <taxon>Actinopterygii</taxon>
        <taxon>Neopterygii</taxon>
        <taxon>Teleostei</taxon>
        <taxon>Osteoglossocephala</taxon>
        <taxon>Osteoglossomorpha</taxon>
        <taxon>Osteoglossiformes</taxon>
        <taxon>Osteoglossidae</taxon>
        <taxon>Scleropages</taxon>
    </lineage>
</organism>
<evidence type="ECO:0000256" key="4">
    <source>
        <dbReference type="ARBA" id="ARBA00022722"/>
    </source>
</evidence>